<reference evidence="1 2" key="1">
    <citation type="submission" date="2017-09" db="EMBL/GenBank/DDBJ databases">
        <title>Depth-based differentiation of microbial function through sediment-hosted aquifers and enrichment of novel symbionts in the deep terrestrial subsurface.</title>
        <authorList>
            <person name="Probst A.J."/>
            <person name="Ladd B."/>
            <person name="Jarett J.K."/>
            <person name="Geller-Mcgrath D.E."/>
            <person name="Sieber C.M."/>
            <person name="Emerson J.B."/>
            <person name="Anantharaman K."/>
            <person name="Thomas B.C."/>
            <person name="Malmstrom R."/>
            <person name="Stieglmeier M."/>
            <person name="Klingl A."/>
            <person name="Woyke T."/>
            <person name="Ryan C.M."/>
            <person name="Banfield J.F."/>
        </authorList>
    </citation>
    <scope>NUCLEOTIDE SEQUENCE [LARGE SCALE GENOMIC DNA]</scope>
    <source>
        <strain evidence="1">CG22_combo_CG10-13_8_21_14_all_35_9</strain>
    </source>
</reference>
<accession>A0A2H0BYA7</accession>
<gene>
    <name evidence="1" type="ORF">COW98_02785</name>
</gene>
<dbReference type="Proteomes" id="UP000231021">
    <property type="component" value="Unassembled WGS sequence"/>
</dbReference>
<protein>
    <submittedName>
        <fullName evidence="1">Uncharacterized protein</fullName>
    </submittedName>
</protein>
<dbReference type="AlphaFoldDB" id="A0A2H0BYA7"/>
<dbReference type="EMBL" id="PCTB01000055">
    <property type="protein sequence ID" value="PIP62676.1"/>
    <property type="molecule type" value="Genomic_DNA"/>
</dbReference>
<name>A0A2H0BYA7_9BACT</name>
<evidence type="ECO:0000313" key="2">
    <source>
        <dbReference type="Proteomes" id="UP000231021"/>
    </source>
</evidence>
<organism evidence="1 2">
    <name type="scientific">Candidatus Roizmanbacteria bacterium CG22_combo_CG10-13_8_21_14_all_35_9</name>
    <dbReference type="NCBI Taxonomy" id="1974861"/>
    <lineage>
        <taxon>Bacteria</taxon>
        <taxon>Candidatus Roizmaniibacteriota</taxon>
    </lineage>
</organism>
<proteinExistence type="predicted"/>
<comment type="caution">
    <text evidence="1">The sequence shown here is derived from an EMBL/GenBank/DDBJ whole genome shotgun (WGS) entry which is preliminary data.</text>
</comment>
<feature type="non-terminal residue" evidence="1">
    <location>
        <position position="1"/>
    </location>
</feature>
<sequence length="97" mass="10863">RFATASKTEKFSLHFFNRLPHKFFSIKETKIFLFCLPLARGIAETLPPHCPLSADWQAGKNSFSPHPFFFLPACFRASPDFFSAAGLRGLNLGGGWV</sequence>
<evidence type="ECO:0000313" key="1">
    <source>
        <dbReference type="EMBL" id="PIP62676.1"/>
    </source>
</evidence>